<protein>
    <submittedName>
        <fullName evidence="2">DUF4136 domain-containing protein</fullName>
    </submittedName>
</protein>
<evidence type="ECO:0000313" key="2">
    <source>
        <dbReference type="EMBL" id="MBZ4038852.1"/>
    </source>
</evidence>
<evidence type="ECO:0000259" key="1">
    <source>
        <dbReference type="Pfam" id="PF13590"/>
    </source>
</evidence>
<proteinExistence type="predicted"/>
<feature type="domain" description="DUF4136" evidence="1">
    <location>
        <begin position="22"/>
        <end position="182"/>
    </location>
</feature>
<evidence type="ECO:0000313" key="3">
    <source>
        <dbReference type="Proteomes" id="UP001430954"/>
    </source>
</evidence>
<organism evidence="2 3">
    <name type="scientific">Novilysobacter selenitireducens</name>
    <dbReference type="NCBI Taxonomy" id="2872639"/>
    <lineage>
        <taxon>Bacteria</taxon>
        <taxon>Pseudomonadati</taxon>
        <taxon>Pseudomonadota</taxon>
        <taxon>Gammaproteobacteria</taxon>
        <taxon>Lysobacterales</taxon>
        <taxon>Lysobacteraceae</taxon>
        <taxon>Novilysobacter</taxon>
    </lineage>
</organism>
<dbReference type="Gene3D" id="3.30.160.670">
    <property type="match status" value="1"/>
</dbReference>
<dbReference type="InterPro" id="IPR025411">
    <property type="entry name" value="DUF4136"/>
</dbReference>
<comment type="caution">
    <text evidence="2">The sequence shown here is derived from an EMBL/GenBank/DDBJ whole genome shotgun (WGS) entry which is preliminary data.</text>
</comment>
<dbReference type="PROSITE" id="PS51257">
    <property type="entry name" value="PROKAR_LIPOPROTEIN"/>
    <property type="match status" value="1"/>
</dbReference>
<name>A0ABS7T4Q4_9GAMM</name>
<gene>
    <name evidence="2" type="ORF">K6753_04845</name>
</gene>
<sequence length="188" mass="20486">MIRILVTFILALGLLACSTISVYTDYNPAAQFSTYRTYSWDEKPEGISPLMTQRIVDAVDAQLRAKGWTQVAADGDVAVAAHVDSHREYEMDAFYGGPYWGGWGWSGWSGWGGWGGWDGWGGYGSTRVRSYTVGTLAVDMFDTRTRQAIWRGIAEGTVKRDPAAATADIQTAVTRMFAAFPPGSAPAP</sequence>
<reference evidence="2 3" key="1">
    <citation type="submission" date="2021-09" db="EMBL/GenBank/DDBJ databases">
        <title>Lysobacter sp. 13A isolated from the river sediment.</title>
        <authorList>
            <person name="Liu H."/>
            <person name="Li S."/>
            <person name="Mao S."/>
        </authorList>
    </citation>
    <scope>NUCLEOTIDE SEQUENCE [LARGE SCALE GENOMIC DNA]</scope>
    <source>
        <strain evidence="2 3">13A</strain>
    </source>
</reference>
<dbReference type="EMBL" id="JAINZW010000002">
    <property type="protein sequence ID" value="MBZ4038852.1"/>
    <property type="molecule type" value="Genomic_DNA"/>
</dbReference>
<accession>A0ABS7T4Q4</accession>
<dbReference type="Pfam" id="PF13590">
    <property type="entry name" value="DUF4136"/>
    <property type="match status" value="1"/>
</dbReference>
<keyword evidence="3" id="KW-1185">Reference proteome</keyword>
<dbReference type="RefSeq" id="WP_223675054.1">
    <property type="nucleotide sequence ID" value="NZ_JAINZW010000002.1"/>
</dbReference>
<dbReference type="Proteomes" id="UP001430954">
    <property type="component" value="Unassembled WGS sequence"/>
</dbReference>